<proteinExistence type="predicted"/>
<dbReference type="EMBL" id="KQ087179">
    <property type="protein sequence ID" value="KLT45971.1"/>
    <property type="molecule type" value="Genomic_DNA"/>
</dbReference>
<dbReference type="SUPFAM" id="SSF53474">
    <property type="entry name" value="alpha/beta-Hydrolases"/>
    <property type="match status" value="1"/>
</dbReference>
<evidence type="ECO:0000256" key="1">
    <source>
        <dbReference type="SAM" id="MobiDB-lite"/>
    </source>
</evidence>
<evidence type="ECO:0000313" key="3">
    <source>
        <dbReference type="Proteomes" id="UP000053611"/>
    </source>
</evidence>
<dbReference type="InterPro" id="IPR029058">
    <property type="entry name" value="AB_hydrolase_fold"/>
</dbReference>
<reference evidence="2 3" key="1">
    <citation type="submission" date="2015-03" db="EMBL/GenBank/DDBJ databases">
        <title>Genomics and transcriptomics of the oil-accumulating basidiomycete yeast T. oleaginosus allow insights into substrate utilization and the diverse evolutionary trajectories of mating systems in fungi.</title>
        <authorList>
            <consortium name="DOE Joint Genome Institute"/>
            <person name="Kourist R."/>
            <person name="Kracht O."/>
            <person name="Bracharz F."/>
            <person name="Lipzen A."/>
            <person name="Nolan M."/>
            <person name="Ohm R."/>
            <person name="Grigoriev I."/>
            <person name="Sun S."/>
            <person name="Heitman J."/>
            <person name="Bruck T."/>
            <person name="Nowrousian M."/>
        </authorList>
    </citation>
    <scope>NUCLEOTIDE SEQUENCE [LARGE SCALE GENOMIC DNA]</scope>
    <source>
        <strain evidence="2 3">IBC0246</strain>
    </source>
</reference>
<dbReference type="OrthoDB" id="5592486at2759"/>
<dbReference type="GeneID" id="28981717"/>
<organism evidence="2 3">
    <name type="scientific">Cutaneotrichosporon oleaginosum</name>
    <dbReference type="NCBI Taxonomy" id="879819"/>
    <lineage>
        <taxon>Eukaryota</taxon>
        <taxon>Fungi</taxon>
        <taxon>Dikarya</taxon>
        <taxon>Basidiomycota</taxon>
        <taxon>Agaricomycotina</taxon>
        <taxon>Tremellomycetes</taxon>
        <taxon>Trichosporonales</taxon>
        <taxon>Trichosporonaceae</taxon>
        <taxon>Cutaneotrichosporon</taxon>
    </lineage>
</organism>
<dbReference type="Proteomes" id="UP000053611">
    <property type="component" value="Unassembled WGS sequence"/>
</dbReference>
<dbReference type="Gene3D" id="3.40.50.1820">
    <property type="entry name" value="alpha/beta hydrolase"/>
    <property type="match status" value="1"/>
</dbReference>
<keyword evidence="2" id="KW-0378">Hydrolase</keyword>
<dbReference type="GO" id="GO:0016787">
    <property type="term" value="F:hydrolase activity"/>
    <property type="evidence" value="ECO:0007669"/>
    <property type="project" value="UniProtKB-KW"/>
</dbReference>
<feature type="region of interest" description="Disordered" evidence="1">
    <location>
        <begin position="1"/>
        <end position="174"/>
    </location>
</feature>
<feature type="compositionally biased region" description="Low complexity" evidence="1">
    <location>
        <begin position="92"/>
        <end position="104"/>
    </location>
</feature>
<evidence type="ECO:0000313" key="2">
    <source>
        <dbReference type="EMBL" id="KLT45971.1"/>
    </source>
</evidence>
<dbReference type="RefSeq" id="XP_018282462.1">
    <property type="nucleotide sequence ID" value="XM_018421114.1"/>
</dbReference>
<sequence length="584" mass="64142">MLRSRRLLLAMTSRPPAAALPGGDWSSEPARPLGSPSPSPSPPRSPSKDKGKGRADAAPGSPLRPPSATASLSSMLDEALHSPLDIPSPNVSPRSAKSALSKSPSSPPFLARPPPAHHAGPAGVGLRPRLMTRISSTSAPTASLSFASADEFHPRERERYVSSSPEEQRQRQWEWRPPTGPAHFHQHMLMERHGASAFPELDPATGLPLTRQTSAEEDRHLQRTISEQWRRSTDVPKPLFSGLPMPSMPSMPALPTFQDVRKSVDGQRRQLSTSTSALAQRMFSTSKSRIDSMLSEEDQAPTKEEETAKHQVKYQTPKNPIVLCHGLLGFDFLGPANLPALQISHWRGIREVLEKSGCEVLICRVPATGSIMERAEVLHNTIKERFPGRTVNLIAHSMGGLDCRYLASQIRPTEFDICSLTTVSTPHRGSPFADYVIDNVIGRDRLAQLLGIMQAMDLPNSGDGAAFTALGTRAMKEFNTEVIDHPDVKYFSWGAAYDAGLFDTFRWPWSVIYAKEGPNDGMVSVSSAKWGEYRGTLLGVNHLDLIGWVNQLNYMMSSLTGKPIEFKPATFYLEVSDYLAQQGF</sequence>
<gene>
    <name evidence="2" type="ORF">CC85DRAFT_268576</name>
</gene>
<feature type="compositionally biased region" description="Basic and acidic residues" evidence="1">
    <location>
        <begin position="300"/>
        <end position="309"/>
    </location>
</feature>
<feature type="compositionally biased region" description="Basic and acidic residues" evidence="1">
    <location>
        <begin position="150"/>
        <end position="174"/>
    </location>
</feature>
<feature type="compositionally biased region" description="Pro residues" evidence="1">
    <location>
        <begin position="105"/>
        <end position="116"/>
    </location>
</feature>
<dbReference type="PANTHER" id="PTHR11440">
    <property type="entry name" value="LECITHIN-CHOLESTEROL ACYLTRANSFERASE-RELATED"/>
    <property type="match status" value="1"/>
</dbReference>
<feature type="compositionally biased region" description="Pro residues" evidence="1">
    <location>
        <begin position="35"/>
        <end position="45"/>
    </location>
</feature>
<keyword evidence="3" id="KW-1185">Reference proteome</keyword>
<dbReference type="STRING" id="879819.A0A0J0XY53"/>
<protein>
    <submittedName>
        <fullName evidence="2">Alpha/beta-hydrolase</fullName>
    </submittedName>
</protein>
<feature type="compositionally biased region" description="Polar residues" evidence="1">
    <location>
        <begin position="133"/>
        <end position="146"/>
    </location>
</feature>
<accession>A0A0J0XY53</accession>
<feature type="compositionally biased region" description="Basic and acidic residues" evidence="1">
    <location>
        <begin position="46"/>
        <end position="55"/>
    </location>
</feature>
<dbReference type="AlphaFoldDB" id="A0A0J0XY53"/>
<feature type="region of interest" description="Disordered" evidence="1">
    <location>
        <begin position="288"/>
        <end position="312"/>
    </location>
</feature>
<name>A0A0J0XY53_9TREE</name>